<name>A0A1T4NIH2_9LACT</name>
<keyword evidence="2" id="KW-1185">Reference proteome</keyword>
<reference evidence="2" key="1">
    <citation type="submission" date="2017-02" db="EMBL/GenBank/DDBJ databases">
        <authorList>
            <person name="Varghese N."/>
            <person name="Submissions S."/>
        </authorList>
    </citation>
    <scope>NUCLEOTIDE SEQUENCE [LARGE SCALE GENOMIC DNA]</scope>
    <source>
        <strain evidence="2">DSM 15739</strain>
    </source>
</reference>
<sequence>MKSQVEHYLPFDEILLPEPYRAIEIPSWEAIINPVVQGVITFYNHQHQTKETELTDEMVKALDNPELKTVHQVKQYAMTAFQEREKERKFQFDIFPYLLVFFANTTQTVINSDEKEAYFIAMTDNYKEDAEKAGISYDEFLQNSFGLTSKQEEELRERIHEYFVYKLIAIDRFGEEHGELDIDSYDAYIQEQVLLQGVDEIDLRERLPFNVFQDIYPEIVLTEELKNYFKDQIIFKIVSEA</sequence>
<dbReference type="EMBL" id="FUWO01000019">
    <property type="protein sequence ID" value="SJZ78558.1"/>
    <property type="molecule type" value="Genomic_DNA"/>
</dbReference>
<accession>A0A1T4NIH2</accession>
<protein>
    <submittedName>
        <fullName evidence="1">Uncharacterized protein</fullName>
    </submittedName>
</protein>
<evidence type="ECO:0000313" key="2">
    <source>
        <dbReference type="Proteomes" id="UP000189941"/>
    </source>
</evidence>
<organism evidence="1 2">
    <name type="scientific">Globicatella sulfidifaciens DSM 15739</name>
    <dbReference type="NCBI Taxonomy" id="1121925"/>
    <lineage>
        <taxon>Bacteria</taxon>
        <taxon>Bacillati</taxon>
        <taxon>Bacillota</taxon>
        <taxon>Bacilli</taxon>
        <taxon>Lactobacillales</taxon>
        <taxon>Aerococcaceae</taxon>
        <taxon>Globicatella</taxon>
    </lineage>
</organism>
<dbReference type="RefSeq" id="WP_078756444.1">
    <property type="nucleotide sequence ID" value="NZ_FUWO01000019.1"/>
</dbReference>
<dbReference type="Proteomes" id="UP000189941">
    <property type="component" value="Unassembled WGS sequence"/>
</dbReference>
<dbReference type="AlphaFoldDB" id="A0A1T4NIH2"/>
<evidence type="ECO:0000313" key="1">
    <source>
        <dbReference type="EMBL" id="SJZ78558.1"/>
    </source>
</evidence>
<gene>
    <name evidence="1" type="ORF">SAMN02746011_01752</name>
</gene>
<proteinExistence type="predicted"/>
<dbReference type="OrthoDB" id="2139151at2"/>